<name>A0A8H6CNZ2_9LECA</name>
<comment type="caution">
    <text evidence="3">The sequence shown here is derived from an EMBL/GenBank/DDBJ whole genome shotgun (WGS) entry which is preliminary data.</text>
</comment>
<organism evidence="3 4">
    <name type="scientific">Letharia lupina</name>
    <dbReference type="NCBI Taxonomy" id="560253"/>
    <lineage>
        <taxon>Eukaryota</taxon>
        <taxon>Fungi</taxon>
        <taxon>Dikarya</taxon>
        <taxon>Ascomycota</taxon>
        <taxon>Pezizomycotina</taxon>
        <taxon>Lecanoromycetes</taxon>
        <taxon>OSLEUM clade</taxon>
        <taxon>Lecanoromycetidae</taxon>
        <taxon>Lecanorales</taxon>
        <taxon>Lecanorineae</taxon>
        <taxon>Parmeliaceae</taxon>
        <taxon>Letharia</taxon>
    </lineage>
</organism>
<dbReference type="EMBL" id="JACCJB010000005">
    <property type="protein sequence ID" value="KAF6226913.1"/>
    <property type="molecule type" value="Genomic_DNA"/>
</dbReference>
<dbReference type="AlphaFoldDB" id="A0A8H6CNZ2"/>
<accession>A0A8H6CNZ2</accession>
<evidence type="ECO:0000256" key="2">
    <source>
        <dbReference type="SAM" id="SignalP"/>
    </source>
</evidence>
<protein>
    <submittedName>
        <fullName evidence="3">Uncharacterized protein</fullName>
    </submittedName>
</protein>
<feature type="region of interest" description="Disordered" evidence="1">
    <location>
        <begin position="49"/>
        <end position="76"/>
    </location>
</feature>
<evidence type="ECO:0000256" key="1">
    <source>
        <dbReference type="SAM" id="MobiDB-lite"/>
    </source>
</evidence>
<evidence type="ECO:0000313" key="3">
    <source>
        <dbReference type="EMBL" id="KAF6226913.1"/>
    </source>
</evidence>
<feature type="chain" id="PRO_5034106807" evidence="2">
    <location>
        <begin position="29"/>
        <end position="208"/>
    </location>
</feature>
<keyword evidence="4" id="KW-1185">Reference proteome</keyword>
<feature type="compositionally biased region" description="Polar residues" evidence="1">
    <location>
        <begin position="51"/>
        <end position="71"/>
    </location>
</feature>
<evidence type="ECO:0000313" key="4">
    <source>
        <dbReference type="Proteomes" id="UP000593566"/>
    </source>
</evidence>
<gene>
    <name evidence="3" type="ORF">HO133_008354</name>
</gene>
<proteinExistence type="predicted"/>
<dbReference type="RefSeq" id="XP_037155222.1">
    <property type="nucleotide sequence ID" value="XM_037299221.1"/>
</dbReference>
<sequence length="208" mass="22304">MRDRIHEMSILLLCHFCVFVKFLPFSVATTPSLNIGSLPQPPVAAIPPSDLSRNLTLPPSPAATTHRNASNDPLPPNYLIPDTDPLIILQINPGRHHPIDHLTLTYIIVHGLDSLVQDTIQSRGDGPIPDEGMVFSSNGATVAVRSHRPGARGLTHGTMAALLRGVWEMAALFGACELDVAVYVGRQDGAHYQGHLAVYLTVGSGETG</sequence>
<feature type="signal peptide" evidence="2">
    <location>
        <begin position="1"/>
        <end position="28"/>
    </location>
</feature>
<dbReference type="GeneID" id="59336751"/>
<keyword evidence="2" id="KW-0732">Signal</keyword>
<dbReference type="Proteomes" id="UP000593566">
    <property type="component" value="Unassembled WGS sequence"/>
</dbReference>
<reference evidence="3 4" key="1">
    <citation type="journal article" date="2020" name="Genomics">
        <title>Complete, high-quality genomes from long-read metagenomic sequencing of two wolf lichen thalli reveals enigmatic genome architecture.</title>
        <authorList>
            <person name="McKenzie S.K."/>
            <person name="Walston R.F."/>
            <person name="Allen J.L."/>
        </authorList>
    </citation>
    <scope>NUCLEOTIDE SEQUENCE [LARGE SCALE GENOMIC DNA]</scope>
    <source>
        <strain evidence="3">WasteWater1</strain>
    </source>
</reference>